<proteinExistence type="predicted"/>
<protein>
    <submittedName>
        <fullName evidence="1">Uncharacterized protein</fullName>
    </submittedName>
</protein>
<gene>
    <name evidence="1" type="ORF">Nepgr_006682</name>
</gene>
<sequence length="158" mass="17412">MGHSSFSIGHLGHCKKLKTAPFFCPKLQKHHAVRHQPTQFSTKQQLQGSKSKINNSNSIFQECLTHLGQWKLLHHYPGRDHPILEGGNPSQWLPEPRLQCKVPSFVGASPKCSVRDELPAIPPPPVHIDGPCPLNIVAFPPLASVLELLAPQIPAKPT</sequence>
<comment type="caution">
    <text evidence="1">The sequence shown here is derived from an EMBL/GenBank/DDBJ whole genome shotgun (WGS) entry which is preliminary data.</text>
</comment>
<organism evidence="1 2">
    <name type="scientific">Nepenthes gracilis</name>
    <name type="common">Slender pitcher plant</name>
    <dbReference type="NCBI Taxonomy" id="150966"/>
    <lineage>
        <taxon>Eukaryota</taxon>
        <taxon>Viridiplantae</taxon>
        <taxon>Streptophyta</taxon>
        <taxon>Embryophyta</taxon>
        <taxon>Tracheophyta</taxon>
        <taxon>Spermatophyta</taxon>
        <taxon>Magnoliopsida</taxon>
        <taxon>eudicotyledons</taxon>
        <taxon>Gunneridae</taxon>
        <taxon>Pentapetalae</taxon>
        <taxon>Caryophyllales</taxon>
        <taxon>Nepenthaceae</taxon>
        <taxon>Nepenthes</taxon>
    </lineage>
</organism>
<reference evidence="1" key="1">
    <citation type="submission" date="2023-05" db="EMBL/GenBank/DDBJ databases">
        <title>Nepenthes gracilis genome sequencing.</title>
        <authorList>
            <person name="Fukushima K."/>
        </authorList>
    </citation>
    <scope>NUCLEOTIDE SEQUENCE</scope>
    <source>
        <strain evidence="1">SING2019-196</strain>
    </source>
</reference>
<evidence type="ECO:0000313" key="2">
    <source>
        <dbReference type="Proteomes" id="UP001279734"/>
    </source>
</evidence>
<accession>A0AAD3XHJ7</accession>
<evidence type="ECO:0000313" key="1">
    <source>
        <dbReference type="EMBL" id="GMH04842.1"/>
    </source>
</evidence>
<dbReference type="EMBL" id="BSYO01000005">
    <property type="protein sequence ID" value="GMH04842.1"/>
    <property type="molecule type" value="Genomic_DNA"/>
</dbReference>
<keyword evidence="2" id="KW-1185">Reference proteome</keyword>
<dbReference type="Proteomes" id="UP001279734">
    <property type="component" value="Unassembled WGS sequence"/>
</dbReference>
<dbReference type="AlphaFoldDB" id="A0AAD3XHJ7"/>
<name>A0AAD3XHJ7_NEPGR</name>